<evidence type="ECO:0000256" key="2">
    <source>
        <dbReference type="SAM" id="Phobius"/>
    </source>
</evidence>
<keyword evidence="2" id="KW-0472">Membrane</keyword>
<proteinExistence type="inferred from homology"/>
<feature type="domain" description="Bacterial sugar transferase" evidence="3">
    <location>
        <begin position="17"/>
        <end position="190"/>
    </location>
</feature>
<sequence length="363" mass="39594">MGDPTVPAERRRYDAVKRSLDVLAAGTGLVLASPVMAATAVVVAATLGRPVLFRQQRPGRGGRPFEIVKFRTMREPDATVGDDNSEARMTRAGSRIRSLSVDELPNLWNVLKGDMSIVGPRPLKTAYLTRYSPRQLRRHEVRPGLTGLAQVSGRNALSWDDRLELDVWYVEHRSLRLDLTVLVRTIGKVLRREGVAEEGHATVREFFGPTPTDLRLIELAAVGLPARPDGSAAPPGGAPGASWALADAATLEVVAGSRQGDPGRMDWVAVDRSGRPMTWCGFTELTPTTARIYIVACAEPADRGLIRPTLQLLIARAHDLGLKQLRLEVDAQDAESRRTFADLSFRETGARDSTTIPMALTLV</sequence>
<accession>A0A1H1Q827</accession>
<dbReference type="AlphaFoldDB" id="A0A1H1Q827"/>
<dbReference type="Gene3D" id="3.40.630.30">
    <property type="match status" value="1"/>
</dbReference>
<dbReference type="STRING" id="684552.SAMN04489719_1763"/>
<name>A0A1H1Q827_9MICO</name>
<dbReference type="SUPFAM" id="SSF55729">
    <property type="entry name" value="Acyl-CoA N-acyltransferases (Nat)"/>
    <property type="match status" value="1"/>
</dbReference>
<dbReference type="OrthoDB" id="9808602at2"/>
<keyword evidence="5" id="KW-1185">Reference proteome</keyword>
<dbReference type="EMBL" id="LT629734">
    <property type="protein sequence ID" value="SDS19586.1"/>
    <property type="molecule type" value="Genomic_DNA"/>
</dbReference>
<protein>
    <submittedName>
        <fullName evidence="4">Sugar transferase involved in LPS biosynthesis (Colanic, teichoic acid)</fullName>
    </submittedName>
</protein>
<evidence type="ECO:0000259" key="3">
    <source>
        <dbReference type="Pfam" id="PF02397"/>
    </source>
</evidence>
<feature type="transmembrane region" description="Helical" evidence="2">
    <location>
        <begin position="22"/>
        <end position="47"/>
    </location>
</feature>
<reference evidence="5" key="1">
    <citation type="submission" date="2016-10" db="EMBL/GenBank/DDBJ databases">
        <authorList>
            <person name="Varghese N."/>
            <person name="Submissions S."/>
        </authorList>
    </citation>
    <scope>NUCLEOTIDE SEQUENCE [LARGE SCALE GENOMIC DNA]</scope>
    <source>
        <strain evidence="5">DSM 22965</strain>
    </source>
</reference>
<dbReference type="Pfam" id="PF02397">
    <property type="entry name" value="Bac_transf"/>
    <property type="match status" value="1"/>
</dbReference>
<dbReference type="InterPro" id="IPR003362">
    <property type="entry name" value="Bact_transf"/>
</dbReference>
<evidence type="ECO:0000313" key="5">
    <source>
        <dbReference type="Proteomes" id="UP000199649"/>
    </source>
</evidence>
<dbReference type="PANTHER" id="PTHR30576">
    <property type="entry name" value="COLANIC BIOSYNTHESIS UDP-GLUCOSE LIPID CARRIER TRANSFERASE"/>
    <property type="match status" value="1"/>
</dbReference>
<keyword evidence="4" id="KW-0808">Transferase</keyword>
<evidence type="ECO:0000313" key="4">
    <source>
        <dbReference type="EMBL" id="SDS19586.1"/>
    </source>
</evidence>
<keyword evidence="2" id="KW-1133">Transmembrane helix</keyword>
<dbReference type="GO" id="GO:0016780">
    <property type="term" value="F:phosphotransferase activity, for other substituted phosphate groups"/>
    <property type="evidence" value="ECO:0007669"/>
    <property type="project" value="TreeGrafter"/>
</dbReference>
<dbReference type="PANTHER" id="PTHR30576:SF8">
    <property type="entry name" value="UNDECAPRENYL-PHOSPHATE GALACTOSE PHOSPHOTRANSFERASE"/>
    <property type="match status" value="1"/>
</dbReference>
<organism evidence="4 5">
    <name type="scientific">Agrococcus carbonis</name>
    <dbReference type="NCBI Taxonomy" id="684552"/>
    <lineage>
        <taxon>Bacteria</taxon>
        <taxon>Bacillati</taxon>
        <taxon>Actinomycetota</taxon>
        <taxon>Actinomycetes</taxon>
        <taxon>Micrococcales</taxon>
        <taxon>Microbacteriaceae</taxon>
        <taxon>Agrococcus</taxon>
    </lineage>
</organism>
<dbReference type="InterPro" id="IPR016181">
    <property type="entry name" value="Acyl_CoA_acyltransferase"/>
</dbReference>
<keyword evidence="2" id="KW-0812">Transmembrane</keyword>
<gene>
    <name evidence="4" type="ORF">SAMN04489719_1763</name>
</gene>
<dbReference type="RefSeq" id="WP_092666666.1">
    <property type="nucleotide sequence ID" value="NZ_LT629734.1"/>
</dbReference>
<dbReference type="Proteomes" id="UP000199649">
    <property type="component" value="Chromosome I"/>
</dbReference>
<evidence type="ECO:0000256" key="1">
    <source>
        <dbReference type="ARBA" id="ARBA00006464"/>
    </source>
</evidence>
<comment type="similarity">
    <text evidence="1">Belongs to the bacterial sugar transferase family.</text>
</comment>